<dbReference type="AlphaFoldDB" id="A0A943EG35"/>
<comment type="caution">
    <text evidence="1">The sequence shown here is derived from an EMBL/GenBank/DDBJ whole genome shotgun (WGS) entry which is preliminary data.</text>
</comment>
<name>A0A943EG35_9FIRM</name>
<reference evidence="1" key="1">
    <citation type="submission" date="2021-02" db="EMBL/GenBank/DDBJ databases">
        <title>Infant gut strain persistence is associated with maternal origin, phylogeny, and functional potential including surface adhesion and iron acquisition.</title>
        <authorList>
            <person name="Lou Y.C."/>
        </authorList>
    </citation>
    <scope>NUCLEOTIDE SEQUENCE</scope>
    <source>
        <strain evidence="1">L3_106_000M1_dasL3_106_000M1_concoct_15</strain>
    </source>
</reference>
<dbReference type="InterPro" id="IPR029069">
    <property type="entry name" value="HotDog_dom_sf"/>
</dbReference>
<proteinExistence type="predicted"/>
<sequence length="221" mass="24719">MKQVMNFIKALGAFQGKRYDHSYIGRVSIAFWGGEGASCTFSCHRQWQKKSVECLCVKAVNKAGILEGLLEAWIFFSPNIVPAMPSQELFPMGPPWKTYSREAVIQFAKETGDMNPIHLAERPVVQGLLLLKDLADYGNDPDFISMTFSSPLYVGEPIYLEEEPCHDRKLYASSSRDFVRSIVRPEDDLDGRLCRAVSGVGVHFFSAAFYSGHGDGTYHHG</sequence>
<evidence type="ECO:0000313" key="2">
    <source>
        <dbReference type="Proteomes" id="UP000754226"/>
    </source>
</evidence>
<dbReference type="EMBL" id="JAGZCZ010000004">
    <property type="protein sequence ID" value="MBS5519481.1"/>
    <property type="molecule type" value="Genomic_DNA"/>
</dbReference>
<dbReference type="Proteomes" id="UP000754226">
    <property type="component" value="Unassembled WGS sequence"/>
</dbReference>
<protein>
    <submittedName>
        <fullName evidence="1">MaoC family dehydratase</fullName>
    </submittedName>
</protein>
<organism evidence="1 2">
    <name type="scientific">Acidaminococcus intestini</name>
    <dbReference type="NCBI Taxonomy" id="187327"/>
    <lineage>
        <taxon>Bacteria</taxon>
        <taxon>Bacillati</taxon>
        <taxon>Bacillota</taxon>
        <taxon>Negativicutes</taxon>
        <taxon>Acidaminococcales</taxon>
        <taxon>Acidaminococcaceae</taxon>
        <taxon>Acidaminococcus</taxon>
    </lineage>
</organism>
<dbReference type="CDD" id="cd03441">
    <property type="entry name" value="R_hydratase_like"/>
    <property type="match status" value="1"/>
</dbReference>
<gene>
    <name evidence="1" type="ORF">KHX13_03970</name>
</gene>
<dbReference type="SUPFAM" id="SSF54637">
    <property type="entry name" value="Thioesterase/thiol ester dehydrase-isomerase"/>
    <property type="match status" value="1"/>
</dbReference>
<accession>A0A943EG35</accession>
<evidence type="ECO:0000313" key="1">
    <source>
        <dbReference type="EMBL" id="MBS5519481.1"/>
    </source>
</evidence>